<name>A0A916UAI3_9ACTN</name>
<evidence type="ECO:0000313" key="4">
    <source>
        <dbReference type="Proteomes" id="UP000641514"/>
    </source>
</evidence>
<organism evidence="3 4">
    <name type="scientific">Hoyosella rhizosphaerae</name>
    <dbReference type="NCBI Taxonomy" id="1755582"/>
    <lineage>
        <taxon>Bacteria</taxon>
        <taxon>Bacillati</taxon>
        <taxon>Actinomycetota</taxon>
        <taxon>Actinomycetes</taxon>
        <taxon>Mycobacteriales</taxon>
        <taxon>Hoyosellaceae</taxon>
        <taxon>Hoyosella</taxon>
    </lineage>
</organism>
<comment type="caution">
    <text evidence="3">The sequence shown here is derived from an EMBL/GenBank/DDBJ whole genome shotgun (WGS) entry which is preliminary data.</text>
</comment>
<gene>
    <name evidence="3" type="ORF">GCM10011410_18950</name>
</gene>
<evidence type="ECO:0000259" key="2">
    <source>
        <dbReference type="Pfam" id="PF11350"/>
    </source>
</evidence>
<sequence length="297" mass="31895">MLIVSVSQLVQPTGDETSADGTGLASGLSVVDRDSQRDRGYPMLDGGVRSLHDMHDHPDIHDDDGSIGTPPSSSGGFDPNLPAGTLPAGGSFTTDGSGDWRIVPGGTEHVGSPDGRTFRYTVEIEHGVDTTSYGGDEAFARMVDETLANPKSWTADPRFAFQRISDPADGVPDFRVSLTSAMTVRETCGYTIQLEVSCYNPLIGRAIINDARWVRGSTSFQGDIGSYRQYVINHEVGHGIGYPDHVPCEVDGGLANVMMQQTLSTANNDIAELDPNGVVPPDGLECRYNPWPYPHVE</sequence>
<dbReference type="AlphaFoldDB" id="A0A916UAI3"/>
<dbReference type="InterPro" id="IPR022603">
    <property type="entry name" value="DUF3152"/>
</dbReference>
<reference evidence="3" key="1">
    <citation type="journal article" date="2014" name="Int. J. Syst. Evol. Microbiol.">
        <title>Complete genome sequence of Corynebacterium casei LMG S-19264T (=DSM 44701T), isolated from a smear-ripened cheese.</title>
        <authorList>
            <consortium name="US DOE Joint Genome Institute (JGI-PGF)"/>
            <person name="Walter F."/>
            <person name="Albersmeier A."/>
            <person name="Kalinowski J."/>
            <person name="Ruckert C."/>
        </authorList>
    </citation>
    <scope>NUCLEOTIDE SEQUENCE</scope>
    <source>
        <strain evidence="3">CGMCC 1.15478</strain>
    </source>
</reference>
<dbReference type="RefSeq" id="WP_372433582.1">
    <property type="nucleotide sequence ID" value="NZ_BMJH01000002.1"/>
</dbReference>
<dbReference type="EMBL" id="BMJH01000002">
    <property type="protein sequence ID" value="GGC66556.1"/>
    <property type="molecule type" value="Genomic_DNA"/>
</dbReference>
<feature type="compositionally biased region" description="Low complexity" evidence="1">
    <location>
        <begin position="66"/>
        <end position="76"/>
    </location>
</feature>
<reference evidence="3" key="2">
    <citation type="submission" date="2020-09" db="EMBL/GenBank/DDBJ databases">
        <authorList>
            <person name="Sun Q."/>
            <person name="Zhou Y."/>
        </authorList>
    </citation>
    <scope>NUCLEOTIDE SEQUENCE</scope>
    <source>
        <strain evidence="3">CGMCC 1.15478</strain>
    </source>
</reference>
<feature type="compositionally biased region" description="Basic and acidic residues" evidence="1">
    <location>
        <begin position="50"/>
        <end position="64"/>
    </location>
</feature>
<evidence type="ECO:0000256" key="1">
    <source>
        <dbReference type="SAM" id="MobiDB-lite"/>
    </source>
</evidence>
<feature type="region of interest" description="Disordered" evidence="1">
    <location>
        <begin position="47"/>
        <end position="91"/>
    </location>
</feature>
<dbReference type="Pfam" id="PF11350">
    <property type="entry name" value="DUF3152"/>
    <property type="match status" value="1"/>
</dbReference>
<dbReference type="SUPFAM" id="SSF55486">
    <property type="entry name" value="Metalloproteases ('zincins'), catalytic domain"/>
    <property type="match status" value="1"/>
</dbReference>
<protein>
    <recommendedName>
        <fullName evidence="2">DUF3152 domain-containing protein</fullName>
    </recommendedName>
</protein>
<evidence type="ECO:0000313" key="3">
    <source>
        <dbReference type="EMBL" id="GGC66556.1"/>
    </source>
</evidence>
<accession>A0A916UAI3</accession>
<feature type="domain" description="DUF3152" evidence="2">
    <location>
        <begin position="86"/>
        <end position="294"/>
    </location>
</feature>
<proteinExistence type="predicted"/>
<keyword evidence="4" id="KW-1185">Reference proteome</keyword>
<dbReference type="Proteomes" id="UP000641514">
    <property type="component" value="Unassembled WGS sequence"/>
</dbReference>